<keyword evidence="1" id="KW-1133">Transmembrane helix</keyword>
<keyword evidence="1" id="KW-0812">Transmembrane</keyword>
<evidence type="ECO:0000313" key="3">
    <source>
        <dbReference type="Proteomes" id="UP000291269"/>
    </source>
</evidence>
<organism evidence="2 3">
    <name type="scientific">Candidatus Borkfalkia ceftriaxoniphila</name>
    <dbReference type="NCBI Taxonomy" id="2508949"/>
    <lineage>
        <taxon>Bacteria</taxon>
        <taxon>Bacillati</taxon>
        <taxon>Bacillota</taxon>
        <taxon>Clostridia</taxon>
        <taxon>Christensenellales</taxon>
        <taxon>Christensenellaceae</taxon>
        <taxon>Candidatus Borkfalkia</taxon>
    </lineage>
</organism>
<proteinExistence type="predicted"/>
<name>A0A4Q2KAG3_9FIRM</name>
<feature type="transmembrane region" description="Helical" evidence="1">
    <location>
        <begin position="12"/>
        <end position="36"/>
    </location>
</feature>
<accession>A0A4Q2KAG3</accession>
<gene>
    <name evidence="2" type="ORF">ESZ91_03905</name>
</gene>
<evidence type="ECO:0000313" key="2">
    <source>
        <dbReference type="EMBL" id="RXZ61545.1"/>
    </source>
</evidence>
<feature type="transmembrane region" description="Helical" evidence="1">
    <location>
        <begin position="120"/>
        <end position="146"/>
    </location>
</feature>
<evidence type="ECO:0000256" key="1">
    <source>
        <dbReference type="SAM" id="Phobius"/>
    </source>
</evidence>
<reference evidence="2 3" key="1">
    <citation type="journal article" date="2019" name="Gut">
        <title>Antibiotics-induced monodominance of a novel gut bacterial order.</title>
        <authorList>
            <person name="Hildebrand F."/>
            <person name="Moitinho-Silva L."/>
            <person name="Blasche S."/>
            <person name="Jahn M.T."/>
            <person name="Gossmann T.I."/>
            <person name="Heuerta-Cepas J."/>
            <person name="Hercog R."/>
            <person name="Luetge M."/>
            <person name="Bahram M."/>
            <person name="Pryszlak A."/>
            <person name="Alves R.J."/>
            <person name="Waszak S.M."/>
            <person name="Zhu A."/>
            <person name="Ye L."/>
            <person name="Costea P.I."/>
            <person name="Aalvink S."/>
            <person name="Belzer C."/>
            <person name="Forslund S.K."/>
            <person name="Sunagawa S."/>
            <person name="Hentschel U."/>
            <person name="Merten C."/>
            <person name="Patil K.R."/>
            <person name="Benes V."/>
            <person name="Bork P."/>
        </authorList>
    </citation>
    <scope>NUCLEOTIDE SEQUENCE [LARGE SCALE GENOMIC DNA]</scope>
    <source>
        <strain evidence="2 3">HDS1380</strain>
    </source>
</reference>
<keyword evidence="1" id="KW-0472">Membrane</keyword>
<dbReference type="EMBL" id="SDOZ01000002">
    <property type="protein sequence ID" value="RXZ61545.1"/>
    <property type="molecule type" value="Genomic_DNA"/>
</dbReference>
<dbReference type="Proteomes" id="UP000291269">
    <property type="component" value="Unassembled WGS sequence"/>
</dbReference>
<comment type="caution">
    <text evidence="2">The sequence shown here is derived from an EMBL/GenBank/DDBJ whole genome shotgun (WGS) entry which is preliminary data.</text>
</comment>
<feature type="transmembrane region" description="Helical" evidence="1">
    <location>
        <begin position="86"/>
        <end position="108"/>
    </location>
</feature>
<dbReference type="RefSeq" id="WP_129224339.1">
    <property type="nucleotide sequence ID" value="NZ_SDOZ01000002.1"/>
</dbReference>
<protein>
    <submittedName>
        <fullName evidence="2">Uncharacterized protein</fullName>
    </submittedName>
</protein>
<keyword evidence="3" id="KW-1185">Reference proteome</keyword>
<feature type="transmembrane region" description="Helical" evidence="1">
    <location>
        <begin position="48"/>
        <end position="74"/>
    </location>
</feature>
<dbReference type="AlphaFoldDB" id="A0A4Q2KAG3"/>
<sequence length="155" mass="16895">MKNNLGKVKHIFAERGIGFYLTVPAIVFAVLALVFYRQNGVTEFNPELNGSAIVCLIVGIALSVVSLAADIIPYKWISAAAKPVRYVAYLVELYAFLMFVFSQVTYIANVLVSIDGNTFTAGFILTAVFFVAAAILTLVSACLNALHPWTKNKAR</sequence>